<feature type="region of interest" description="Disordered" evidence="1">
    <location>
        <begin position="1"/>
        <end position="26"/>
    </location>
</feature>
<keyword evidence="2" id="KW-1133">Transmembrane helix</keyword>
<gene>
    <name evidence="3" type="ORF">SMTD_LOCUS21512</name>
</gene>
<name>A0A3P8H2M0_9TREM</name>
<evidence type="ECO:0000313" key="4">
    <source>
        <dbReference type="Proteomes" id="UP000269396"/>
    </source>
</evidence>
<sequence length="44" mass="4897">MKSFGSKKSTSRRVTKPTKRLPILPSSVTGIPPNPYFLFISMIS</sequence>
<feature type="compositionally biased region" description="Basic residues" evidence="1">
    <location>
        <begin position="9"/>
        <end position="19"/>
    </location>
</feature>
<organism evidence="3 4">
    <name type="scientific">Schistosoma mattheei</name>
    <dbReference type="NCBI Taxonomy" id="31246"/>
    <lineage>
        <taxon>Eukaryota</taxon>
        <taxon>Metazoa</taxon>
        <taxon>Spiralia</taxon>
        <taxon>Lophotrochozoa</taxon>
        <taxon>Platyhelminthes</taxon>
        <taxon>Trematoda</taxon>
        <taxon>Digenea</taxon>
        <taxon>Strigeidida</taxon>
        <taxon>Schistosomatoidea</taxon>
        <taxon>Schistosomatidae</taxon>
        <taxon>Schistosoma</taxon>
    </lineage>
</organism>
<keyword evidence="4" id="KW-1185">Reference proteome</keyword>
<keyword evidence="2" id="KW-0472">Membrane</keyword>
<evidence type="ECO:0000256" key="1">
    <source>
        <dbReference type="SAM" id="MobiDB-lite"/>
    </source>
</evidence>
<proteinExistence type="predicted"/>
<reference evidence="3 4" key="1">
    <citation type="submission" date="2018-11" db="EMBL/GenBank/DDBJ databases">
        <authorList>
            <consortium name="Pathogen Informatics"/>
        </authorList>
    </citation>
    <scope>NUCLEOTIDE SEQUENCE [LARGE SCALE GENOMIC DNA]</scope>
    <source>
        <strain>Denwood</strain>
        <strain evidence="4">Zambia</strain>
    </source>
</reference>
<accession>A0A3P8H2M0</accession>
<feature type="transmembrane region" description="Helical" evidence="2">
    <location>
        <begin position="21"/>
        <end position="43"/>
    </location>
</feature>
<protein>
    <submittedName>
        <fullName evidence="3">Uncharacterized protein</fullName>
    </submittedName>
</protein>
<evidence type="ECO:0000313" key="3">
    <source>
        <dbReference type="EMBL" id="VDP85010.1"/>
    </source>
</evidence>
<evidence type="ECO:0000256" key="2">
    <source>
        <dbReference type="SAM" id="Phobius"/>
    </source>
</evidence>
<dbReference type="Proteomes" id="UP000269396">
    <property type="component" value="Unassembled WGS sequence"/>
</dbReference>
<dbReference type="EMBL" id="UZAL01047568">
    <property type="protein sequence ID" value="VDP85010.1"/>
    <property type="molecule type" value="Genomic_DNA"/>
</dbReference>
<keyword evidence="2" id="KW-0812">Transmembrane</keyword>
<dbReference type="AlphaFoldDB" id="A0A3P8H2M0"/>